<dbReference type="PANTHER" id="PTHR15350">
    <property type="entry name" value="COP9 SIGNALOSOME COMPLEX SUBUNIT 7/DENDRITIC CELL PROTEIN GA17"/>
    <property type="match status" value="1"/>
</dbReference>
<evidence type="ECO:0000256" key="4">
    <source>
        <dbReference type="ARBA" id="ARBA00022917"/>
    </source>
</evidence>
<sequence length="437" mass="49250">MPGPVTTLLIEGSFEELSDELAQYVDNLKKSQGDESSDIQGEVAQLLQDNKKDEVLKKLVMGSQVLNQAPEKEFVAAYNLLIHLVRQSPNVGMFLPRICGHLTAPVTSSPANGGGLALSILSTIFNTLAPSNDMRYHILLAIVRVVKQTSNFETLRPQLKHLDSWLEEWDLEEEDTRKLYLAISEVAADAGEDEQAYSYLLRTLRTFPSDEASSPEAKELSLRALKTALTHPSHYDFQDLTDLDSIVALRDSEPVYFQLLEIFNSDNLDDFNDFKDEHDGWIDESGLDAAALNRKMRLLTLASIAAATGQTRSLPYAHIAKALQIPAEDVEMWVIDVIRAGLVEGKLSQLNQTFLIHRSTYRVFGENQWREVASRLDMWRNSLTGVLQVIQQEKLRFIQEKEEELKAVDQKLENANRAQGLRQGNRKPRAAIDDEMD</sequence>
<evidence type="ECO:0000256" key="1">
    <source>
        <dbReference type="ARBA" id="ARBA00008482"/>
    </source>
</evidence>
<evidence type="ECO:0000256" key="3">
    <source>
        <dbReference type="ARBA" id="ARBA00022540"/>
    </source>
</evidence>
<dbReference type="SUPFAM" id="SSF48371">
    <property type="entry name" value="ARM repeat"/>
    <property type="match status" value="1"/>
</dbReference>
<dbReference type="GO" id="GO:0016282">
    <property type="term" value="C:eukaryotic 43S preinitiation complex"/>
    <property type="evidence" value="ECO:0007669"/>
    <property type="project" value="UniProtKB-UniRule"/>
</dbReference>
<proteinExistence type="inferred from homology"/>
<dbReference type="SMART" id="SM00088">
    <property type="entry name" value="PINT"/>
    <property type="match status" value="1"/>
</dbReference>
<evidence type="ECO:0000256" key="5">
    <source>
        <dbReference type="HAMAP-Rule" id="MF_03012"/>
    </source>
</evidence>
<dbReference type="InterPro" id="IPR040750">
    <property type="entry name" value="eIF3m_C_helix"/>
</dbReference>
<name>A0A6A6TFN5_9PLEO</name>
<comment type="subunit">
    <text evidence="5">Component of the eukaryotic translation initiation factor 3 (eIF-3) complex.</text>
</comment>
<dbReference type="InterPro" id="IPR000717">
    <property type="entry name" value="PCI_dom"/>
</dbReference>
<comment type="function">
    <text evidence="5">Component of the eukaryotic translation initiation factor 3 (eIF-3) complex, which is involved in protein synthesis of a specialized repertoire of mRNAs and, together with other initiation factors, stimulates binding of mRNA and methionyl-tRNAi to the 40S ribosome. The eIF-3 complex specifically targets and initiates translation of a subset of mRNAs involved in cell proliferation.</text>
</comment>
<dbReference type="GO" id="GO:0033290">
    <property type="term" value="C:eukaryotic 48S preinitiation complex"/>
    <property type="evidence" value="ECO:0007669"/>
    <property type="project" value="UniProtKB-UniRule"/>
</dbReference>
<dbReference type="Pfam" id="PF18005">
    <property type="entry name" value="eIF3m_C_helix"/>
    <property type="match status" value="1"/>
</dbReference>
<comment type="similarity">
    <text evidence="5">Belongs to the eIF-3 subunit M family.</text>
</comment>
<reference evidence="8" key="1">
    <citation type="journal article" date="2020" name="Stud. Mycol.">
        <title>101 Dothideomycetes genomes: a test case for predicting lifestyles and emergence of pathogens.</title>
        <authorList>
            <person name="Haridas S."/>
            <person name="Albert R."/>
            <person name="Binder M."/>
            <person name="Bloem J."/>
            <person name="Labutti K."/>
            <person name="Salamov A."/>
            <person name="Andreopoulos B."/>
            <person name="Baker S."/>
            <person name="Barry K."/>
            <person name="Bills G."/>
            <person name="Bluhm B."/>
            <person name="Cannon C."/>
            <person name="Castanera R."/>
            <person name="Culley D."/>
            <person name="Daum C."/>
            <person name="Ezra D."/>
            <person name="Gonzalez J."/>
            <person name="Henrissat B."/>
            <person name="Kuo A."/>
            <person name="Liang C."/>
            <person name="Lipzen A."/>
            <person name="Lutzoni F."/>
            <person name="Magnuson J."/>
            <person name="Mondo S."/>
            <person name="Nolan M."/>
            <person name="Ohm R."/>
            <person name="Pangilinan J."/>
            <person name="Park H.-J."/>
            <person name="Ramirez L."/>
            <person name="Alfaro M."/>
            <person name="Sun H."/>
            <person name="Tritt A."/>
            <person name="Yoshinaga Y."/>
            <person name="Zwiers L.-H."/>
            <person name="Turgeon B."/>
            <person name="Goodwin S."/>
            <person name="Spatafora J."/>
            <person name="Crous P."/>
            <person name="Grigoriev I."/>
        </authorList>
    </citation>
    <scope>NUCLEOTIDE SEQUENCE</scope>
    <source>
        <strain evidence="8">CBS 122681</strain>
    </source>
</reference>
<dbReference type="GO" id="GO:0001732">
    <property type="term" value="P:formation of cytoplasmic translation initiation complex"/>
    <property type="evidence" value="ECO:0007669"/>
    <property type="project" value="UniProtKB-UniRule"/>
</dbReference>
<dbReference type="Pfam" id="PF01399">
    <property type="entry name" value="PCI"/>
    <property type="match status" value="1"/>
</dbReference>
<evidence type="ECO:0000256" key="2">
    <source>
        <dbReference type="ARBA" id="ARBA00022490"/>
    </source>
</evidence>
<dbReference type="PROSITE" id="PS50250">
    <property type="entry name" value="PCI"/>
    <property type="match status" value="1"/>
</dbReference>
<dbReference type="OrthoDB" id="10267031at2759"/>
<evidence type="ECO:0000259" key="7">
    <source>
        <dbReference type="PROSITE" id="PS50250"/>
    </source>
</evidence>
<keyword evidence="9" id="KW-1185">Reference proteome</keyword>
<gene>
    <name evidence="8" type="ORF">K491DRAFT_593306</name>
</gene>
<dbReference type="InterPro" id="IPR027528">
    <property type="entry name" value="eIF3m"/>
</dbReference>
<dbReference type="GO" id="GO:0003743">
    <property type="term" value="F:translation initiation factor activity"/>
    <property type="evidence" value="ECO:0007669"/>
    <property type="project" value="UniProtKB-UniRule"/>
</dbReference>
<dbReference type="PANTHER" id="PTHR15350:SF2">
    <property type="entry name" value="EUKARYOTIC TRANSLATION INITIATION FACTOR 3 SUBUNIT M"/>
    <property type="match status" value="1"/>
</dbReference>
<feature type="domain" description="PCI" evidence="7">
    <location>
        <begin position="192"/>
        <end position="361"/>
    </location>
</feature>
<dbReference type="HAMAP" id="MF_03012">
    <property type="entry name" value="eIF3m"/>
    <property type="match status" value="1"/>
</dbReference>
<dbReference type="EMBL" id="MU004316">
    <property type="protein sequence ID" value="KAF2658246.1"/>
    <property type="molecule type" value="Genomic_DNA"/>
</dbReference>
<dbReference type="InterPro" id="IPR045237">
    <property type="entry name" value="COPS7/eIF3m"/>
</dbReference>
<organism evidence="8 9">
    <name type="scientific">Lophiostoma macrostomum CBS 122681</name>
    <dbReference type="NCBI Taxonomy" id="1314788"/>
    <lineage>
        <taxon>Eukaryota</taxon>
        <taxon>Fungi</taxon>
        <taxon>Dikarya</taxon>
        <taxon>Ascomycota</taxon>
        <taxon>Pezizomycotina</taxon>
        <taxon>Dothideomycetes</taxon>
        <taxon>Pleosporomycetidae</taxon>
        <taxon>Pleosporales</taxon>
        <taxon>Lophiostomataceae</taxon>
        <taxon>Lophiostoma</taxon>
    </lineage>
</organism>
<feature type="region of interest" description="Disordered" evidence="6">
    <location>
        <begin position="416"/>
        <end position="437"/>
    </location>
</feature>
<accession>A0A6A6TFN5</accession>
<evidence type="ECO:0000313" key="9">
    <source>
        <dbReference type="Proteomes" id="UP000799324"/>
    </source>
</evidence>
<dbReference type="Proteomes" id="UP000799324">
    <property type="component" value="Unassembled WGS sequence"/>
</dbReference>
<comment type="subcellular location">
    <subcellularLocation>
        <location evidence="5">Cytoplasm</location>
    </subcellularLocation>
</comment>
<protein>
    <recommendedName>
        <fullName evidence="5">Eukaryotic translation initiation factor 3 subunit M</fullName>
        <shortName evidence="5">eIF3m</shortName>
    </recommendedName>
</protein>
<dbReference type="GO" id="GO:0071541">
    <property type="term" value="C:eukaryotic translation initiation factor 3 complex, eIF3m"/>
    <property type="evidence" value="ECO:0007669"/>
    <property type="project" value="UniProtKB-UniRule"/>
</dbReference>
<evidence type="ECO:0000256" key="6">
    <source>
        <dbReference type="SAM" id="MobiDB-lite"/>
    </source>
</evidence>
<dbReference type="AlphaFoldDB" id="A0A6A6TFN5"/>
<comment type="similarity">
    <text evidence="1">Belongs to the CSN7/EIF3M family. CSN7 subfamily.</text>
</comment>
<evidence type="ECO:0000313" key="8">
    <source>
        <dbReference type="EMBL" id="KAF2658246.1"/>
    </source>
</evidence>
<keyword evidence="3 5" id="KW-0396">Initiation factor</keyword>
<keyword evidence="2 5" id="KW-0963">Cytoplasm</keyword>
<dbReference type="InterPro" id="IPR016024">
    <property type="entry name" value="ARM-type_fold"/>
</dbReference>
<keyword evidence="4 5" id="KW-0648">Protein biosynthesis</keyword>